<protein>
    <submittedName>
        <fullName evidence="2">Uncharacterized protein</fullName>
    </submittedName>
</protein>
<keyword evidence="1" id="KW-0472">Membrane</keyword>
<reference evidence="2 3" key="1">
    <citation type="submission" date="2018-11" db="EMBL/GenBank/DDBJ databases">
        <title>Chitinophaga lutea sp.nov., isolate from arsenic contaminated soil.</title>
        <authorList>
            <person name="Zong Y."/>
        </authorList>
    </citation>
    <scope>NUCLEOTIDE SEQUENCE [LARGE SCALE GENOMIC DNA]</scope>
    <source>
        <strain evidence="2 3">ZY74</strain>
    </source>
</reference>
<gene>
    <name evidence="2" type="ORF">EGT74_01510</name>
</gene>
<dbReference type="OrthoDB" id="672278at2"/>
<keyword evidence="1" id="KW-1133">Transmembrane helix</keyword>
<dbReference type="EMBL" id="RPDH01000001">
    <property type="protein sequence ID" value="RPE12261.1"/>
    <property type="molecule type" value="Genomic_DNA"/>
</dbReference>
<proteinExistence type="predicted"/>
<keyword evidence="1" id="KW-0812">Transmembrane</keyword>
<sequence>MRTEIIGVEESNKSFFTRFWRATHVFILLFLFLGLYLLVDSGPTSYTLIFIGSMFVLVGLYGVRVSANILYKIYLNDEQNIEIETLHFNKIKKIVRNRKDVKVKVIQDATARYIIDMIRIDVDKRTYFTQKQFKPWSRERIQWVKDIVEQGIL</sequence>
<evidence type="ECO:0000256" key="1">
    <source>
        <dbReference type="SAM" id="Phobius"/>
    </source>
</evidence>
<dbReference type="Proteomes" id="UP000278351">
    <property type="component" value="Unassembled WGS sequence"/>
</dbReference>
<evidence type="ECO:0000313" key="3">
    <source>
        <dbReference type="Proteomes" id="UP000278351"/>
    </source>
</evidence>
<evidence type="ECO:0000313" key="2">
    <source>
        <dbReference type="EMBL" id="RPE12261.1"/>
    </source>
</evidence>
<dbReference type="RefSeq" id="WP_123844760.1">
    <property type="nucleotide sequence ID" value="NZ_RPDH01000001.1"/>
</dbReference>
<dbReference type="AlphaFoldDB" id="A0A3N4Q467"/>
<comment type="caution">
    <text evidence="2">The sequence shown here is derived from an EMBL/GenBank/DDBJ whole genome shotgun (WGS) entry which is preliminary data.</text>
</comment>
<feature type="transmembrane region" description="Helical" evidence="1">
    <location>
        <begin position="45"/>
        <end position="63"/>
    </location>
</feature>
<keyword evidence="3" id="KW-1185">Reference proteome</keyword>
<organism evidence="2 3">
    <name type="scientific">Chitinophaga lutea</name>
    <dbReference type="NCBI Taxonomy" id="2488634"/>
    <lineage>
        <taxon>Bacteria</taxon>
        <taxon>Pseudomonadati</taxon>
        <taxon>Bacteroidota</taxon>
        <taxon>Chitinophagia</taxon>
        <taxon>Chitinophagales</taxon>
        <taxon>Chitinophagaceae</taxon>
        <taxon>Chitinophaga</taxon>
    </lineage>
</organism>
<accession>A0A3N4Q467</accession>
<name>A0A3N4Q467_9BACT</name>
<feature type="transmembrane region" description="Helical" evidence="1">
    <location>
        <begin position="20"/>
        <end position="39"/>
    </location>
</feature>